<dbReference type="InterPro" id="IPR000210">
    <property type="entry name" value="BTB/POZ_dom"/>
</dbReference>
<dbReference type="InterPro" id="IPR011333">
    <property type="entry name" value="SKP1/BTB/POZ_sf"/>
</dbReference>
<dbReference type="EnsemblPlants" id="LPERR02G11550.1">
    <property type="protein sequence ID" value="LPERR02G11550.1"/>
    <property type="gene ID" value="LPERR02G11550"/>
</dbReference>
<organism evidence="5 6">
    <name type="scientific">Leersia perrieri</name>
    <dbReference type="NCBI Taxonomy" id="77586"/>
    <lineage>
        <taxon>Eukaryota</taxon>
        <taxon>Viridiplantae</taxon>
        <taxon>Streptophyta</taxon>
        <taxon>Embryophyta</taxon>
        <taxon>Tracheophyta</taxon>
        <taxon>Spermatophyta</taxon>
        <taxon>Magnoliopsida</taxon>
        <taxon>Liliopsida</taxon>
        <taxon>Poales</taxon>
        <taxon>Poaceae</taxon>
        <taxon>BOP clade</taxon>
        <taxon>Oryzoideae</taxon>
        <taxon>Oryzeae</taxon>
        <taxon>Oryzinae</taxon>
        <taxon>Leersia</taxon>
    </lineage>
</organism>
<evidence type="ECO:0000313" key="6">
    <source>
        <dbReference type="Proteomes" id="UP000032180"/>
    </source>
</evidence>
<evidence type="ECO:0000259" key="4">
    <source>
        <dbReference type="PROSITE" id="PS50144"/>
    </source>
</evidence>
<dbReference type="Gramene" id="LPERR02G11550.1">
    <property type="protein sequence ID" value="LPERR02G11550.1"/>
    <property type="gene ID" value="LPERR02G11550"/>
</dbReference>
<dbReference type="Pfam" id="PF24570">
    <property type="entry name" value="BACK_BPM_SPOP"/>
    <property type="match status" value="1"/>
</dbReference>
<name>A0A0D9VF95_9ORYZ</name>
<feature type="domain" description="BTB" evidence="3">
    <location>
        <begin position="191"/>
        <end position="254"/>
    </location>
</feature>
<dbReference type="AlphaFoldDB" id="A0A0D9VF95"/>
<dbReference type="HOGENOM" id="CLU_004253_2_0_1"/>
<dbReference type="PROSITE" id="PS50097">
    <property type="entry name" value="BTB"/>
    <property type="match status" value="1"/>
</dbReference>
<comment type="similarity">
    <text evidence="2">Belongs to the Tdpoz family.</text>
</comment>
<evidence type="ECO:0000256" key="1">
    <source>
        <dbReference type="ARBA" id="ARBA00004906"/>
    </source>
</evidence>
<feature type="domain" description="MATH" evidence="4">
    <location>
        <begin position="18"/>
        <end position="151"/>
    </location>
</feature>
<protein>
    <recommendedName>
        <fullName evidence="7">BTB domain-containing protein</fullName>
    </recommendedName>
</protein>
<dbReference type="Pfam" id="PF00651">
    <property type="entry name" value="BTB"/>
    <property type="match status" value="1"/>
</dbReference>
<proteinExistence type="inferred from homology"/>
<dbReference type="InterPro" id="IPR056423">
    <property type="entry name" value="BACK_BPM_SPOP"/>
</dbReference>
<evidence type="ECO:0008006" key="7">
    <source>
        <dbReference type="Google" id="ProtNLM"/>
    </source>
</evidence>
<dbReference type="InterPro" id="IPR008974">
    <property type="entry name" value="TRAF-like"/>
</dbReference>
<dbReference type="Gene3D" id="3.30.710.10">
    <property type="entry name" value="Potassium Channel Kv1.1, Chain A"/>
    <property type="match status" value="1"/>
</dbReference>
<keyword evidence="6" id="KW-1185">Reference proteome</keyword>
<dbReference type="PROSITE" id="PS50144">
    <property type="entry name" value="MATH"/>
    <property type="match status" value="1"/>
</dbReference>
<evidence type="ECO:0000313" key="5">
    <source>
        <dbReference type="EnsemblPlants" id="LPERR02G11550.1"/>
    </source>
</evidence>
<dbReference type="STRING" id="77586.A0A0D9VF95"/>
<evidence type="ECO:0000256" key="2">
    <source>
        <dbReference type="ARBA" id="ARBA00010846"/>
    </source>
</evidence>
<dbReference type="SMART" id="SM00225">
    <property type="entry name" value="BTB"/>
    <property type="match status" value="1"/>
</dbReference>
<dbReference type="PANTHER" id="PTHR26379:SF511">
    <property type="entry name" value="OS02G0311150 PROTEIN"/>
    <property type="match status" value="1"/>
</dbReference>
<accession>A0A0D9VF95</accession>
<sequence length="362" mass="39850">MGGDSRSTASAIVADIANGSHVLRIDGEKKNIGGGHGPCRPPSSSATAPFSVGGYSWAIKYFPNGSQAAKSDYLSIFVVLDSPGAKDVKAQCSFSLLGQDGTLVPSYVKECEVNTFPGKGSDRGLCDFIKKNELEEPEHMRADSFSVRCDLTVLKEIRCEEMKVQKKKFVEVPPSNIHQHLGDLLKNMDGTDVIFEVGEEKFFAHACLLAARSSVFKAELFGAMKANSTMPIKIEDMEPSVFKCLLNFMYTDSLPEACQKCSDVVLAQHLLVAADRYNVERLKRMCEEMLREHIDSSMVATSLALAEQHSCHGVKEACFEFLSSRSNLEGMMASDGFEHLKNSCPFVFLELSMRFLPSDPKQ</sequence>
<dbReference type="SUPFAM" id="SSF49599">
    <property type="entry name" value="TRAF domain-like"/>
    <property type="match status" value="1"/>
</dbReference>
<dbReference type="InterPro" id="IPR002083">
    <property type="entry name" value="MATH/TRAF_dom"/>
</dbReference>
<dbReference type="InterPro" id="IPR045005">
    <property type="entry name" value="BPM1-6"/>
</dbReference>
<reference evidence="5" key="3">
    <citation type="submission" date="2015-04" db="UniProtKB">
        <authorList>
            <consortium name="EnsemblPlants"/>
        </authorList>
    </citation>
    <scope>IDENTIFICATION</scope>
</reference>
<dbReference type="CDD" id="cd00121">
    <property type="entry name" value="MATH"/>
    <property type="match status" value="1"/>
</dbReference>
<dbReference type="Pfam" id="PF22486">
    <property type="entry name" value="MATH_2"/>
    <property type="match status" value="1"/>
</dbReference>
<comment type="pathway">
    <text evidence="1">Protein modification; protein ubiquitination.</text>
</comment>
<dbReference type="eggNOG" id="KOG1987">
    <property type="taxonomic scope" value="Eukaryota"/>
</dbReference>
<dbReference type="Gene3D" id="2.60.210.10">
    <property type="entry name" value="Apoptosis, Tumor Necrosis Factor Receptor Associated Protein 2, Chain A"/>
    <property type="match status" value="1"/>
</dbReference>
<dbReference type="Gene3D" id="1.25.40.420">
    <property type="match status" value="1"/>
</dbReference>
<reference evidence="5 6" key="1">
    <citation type="submission" date="2012-08" db="EMBL/GenBank/DDBJ databases">
        <title>Oryza genome evolution.</title>
        <authorList>
            <person name="Wing R.A."/>
        </authorList>
    </citation>
    <scope>NUCLEOTIDE SEQUENCE</scope>
</reference>
<dbReference type="PANTHER" id="PTHR26379">
    <property type="entry name" value="BTB/POZ AND MATH DOMAIN-CONTAINING PROTEIN 1"/>
    <property type="match status" value="1"/>
</dbReference>
<dbReference type="Proteomes" id="UP000032180">
    <property type="component" value="Chromosome 2"/>
</dbReference>
<dbReference type="SUPFAM" id="SSF54695">
    <property type="entry name" value="POZ domain"/>
    <property type="match status" value="1"/>
</dbReference>
<dbReference type="GO" id="GO:0016567">
    <property type="term" value="P:protein ubiquitination"/>
    <property type="evidence" value="ECO:0007669"/>
    <property type="project" value="InterPro"/>
</dbReference>
<reference evidence="6" key="2">
    <citation type="submission" date="2013-12" db="EMBL/GenBank/DDBJ databases">
        <authorList>
            <person name="Yu Y."/>
            <person name="Lee S."/>
            <person name="de Baynast K."/>
            <person name="Wissotski M."/>
            <person name="Liu L."/>
            <person name="Talag J."/>
            <person name="Goicoechea J."/>
            <person name="Angelova A."/>
            <person name="Jetty R."/>
            <person name="Kudrna D."/>
            <person name="Golser W."/>
            <person name="Rivera L."/>
            <person name="Zhang J."/>
            <person name="Wing R."/>
        </authorList>
    </citation>
    <scope>NUCLEOTIDE SEQUENCE</scope>
</reference>
<evidence type="ECO:0000259" key="3">
    <source>
        <dbReference type="PROSITE" id="PS50097"/>
    </source>
</evidence>
<dbReference type="CDD" id="cd18280">
    <property type="entry name" value="BTB_POZ_BPM_plant"/>
    <property type="match status" value="1"/>
</dbReference>